<sequence length="300" mass="34784">MSEVGVIRIGISGWTYSPWRGRFYPERLRQSQELAYAASRFPSLEINGTFYGLQKPRTFDRWFQETPDNFLFAVKGPRFITHVKRLKEVEAPLANFFASGPLRLGAKLGPILWQFPPSLALDIERMRDFLALLPRDTDAAADMARQHDDHIRNPDETRPANQPLRHALEIRHDSFRHPSFIELLREQNVALVCADTVEWPRLMDVTADFVYCRLHGSRDLYRSGYDAPERQRWARRIAAWARGEPVEDGEFAGTVKAPDRPRDVFLFFDNTDGFRAPDDALAIMRELGVEWRPVDARRLF</sequence>
<comment type="caution">
    <text evidence="1">The sequence shown here is derived from an EMBL/GenBank/DDBJ whole genome shotgun (WGS) entry which is preliminary data.</text>
</comment>
<dbReference type="AlphaFoldDB" id="A0A1I4S442"/>
<dbReference type="SUPFAM" id="SSF117396">
    <property type="entry name" value="TM1631-like"/>
    <property type="match status" value="1"/>
</dbReference>
<dbReference type="Pfam" id="PF01904">
    <property type="entry name" value="DUF72"/>
    <property type="match status" value="1"/>
</dbReference>
<keyword evidence="2" id="KW-1185">Reference proteome</keyword>
<evidence type="ECO:0000313" key="2">
    <source>
        <dbReference type="Proteomes" id="UP000233491"/>
    </source>
</evidence>
<dbReference type="PANTHER" id="PTHR30348:SF4">
    <property type="entry name" value="DUF72 DOMAIN-CONTAINING PROTEIN"/>
    <property type="match status" value="1"/>
</dbReference>
<proteinExistence type="predicted"/>
<protein>
    <submittedName>
        <fullName evidence="1">DUF72 domain-containing protein</fullName>
    </submittedName>
</protein>
<dbReference type="Gene3D" id="3.20.20.410">
    <property type="entry name" value="Protein of unknown function UPF0759"/>
    <property type="match status" value="1"/>
</dbReference>
<dbReference type="RefSeq" id="WP_101288479.1">
    <property type="nucleotide sequence ID" value="NZ_FOUQ01000003.1"/>
</dbReference>
<reference evidence="1 2" key="1">
    <citation type="submission" date="2017-12" db="EMBL/GenBank/DDBJ databases">
        <title>Anaerobic carbon monoxide metabolism by Pleomorphomonas carboxyditropha sp. nov., a new mesophilic hydrogenogenic carboxidotroph.</title>
        <authorList>
            <person name="Esquivel-Elizondo S."/>
            <person name="Krajmalnik-Brown R."/>
        </authorList>
    </citation>
    <scope>NUCLEOTIDE SEQUENCE [LARGE SCALE GENOMIC DNA]</scope>
    <source>
        <strain evidence="1 2">R5-392</strain>
    </source>
</reference>
<name>A0A1I4S442_9HYPH</name>
<organism evidence="1 2">
    <name type="scientific">Pleomorphomonas diazotrophica</name>
    <dbReference type="NCBI Taxonomy" id="1166257"/>
    <lineage>
        <taxon>Bacteria</taxon>
        <taxon>Pseudomonadati</taxon>
        <taxon>Pseudomonadota</taxon>
        <taxon>Alphaproteobacteria</taxon>
        <taxon>Hyphomicrobiales</taxon>
        <taxon>Pleomorphomonadaceae</taxon>
        <taxon>Pleomorphomonas</taxon>
    </lineage>
</organism>
<dbReference type="OrthoDB" id="9780310at2"/>
<evidence type="ECO:0000313" key="1">
    <source>
        <dbReference type="EMBL" id="PKR89967.1"/>
    </source>
</evidence>
<dbReference type="InterPro" id="IPR036520">
    <property type="entry name" value="UPF0759_sf"/>
</dbReference>
<gene>
    <name evidence="1" type="ORF">CXZ10_07255</name>
</gene>
<accession>A0A1I4S442</accession>
<dbReference type="EMBL" id="PJNW01000003">
    <property type="protein sequence ID" value="PKR89967.1"/>
    <property type="molecule type" value="Genomic_DNA"/>
</dbReference>
<dbReference type="Proteomes" id="UP000233491">
    <property type="component" value="Unassembled WGS sequence"/>
</dbReference>
<dbReference type="InterPro" id="IPR002763">
    <property type="entry name" value="DUF72"/>
</dbReference>
<dbReference type="PANTHER" id="PTHR30348">
    <property type="entry name" value="UNCHARACTERIZED PROTEIN YECE"/>
    <property type="match status" value="1"/>
</dbReference>